<dbReference type="PANTHER" id="PTHR10302:SF27">
    <property type="entry name" value="SINGLE-STRANDED DNA-BINDING PROTEIN"/>
    <property type="match status" value="1"/>
</dbReference>
<dbReference type="Pfam" id="PF00436">
    <property type="entry name" value="SSB"/>
    <property type="match status" value="1"/>
</dbReference>
<reference evidence="5 6" key="1">
    <citation type="submission" date="2019-06" db="EMBL/GenBank/DDBJ databases">
        <authorList>
            <person name="Livingstone P."/>
            <person name="Whitworth D."/>
        </authorList>
    </citation>
    <scope>NUCLEOTIDE SEQUENCE [LARGE SCALE GENOMIC DNA]</scope>
    <source>
        <strain evidence="5 6">AM401</strain>
    </source>
</reference>
<proteinExistence type="inferred from homology"/>
<evidence type="ECO:0000256" key="3">
    <source>
        <dbReference type="PIRNR" id="PIRNR002070"/>
    </source>
</evidence>
<comment type="caution">
    <text evidence="2">Lacks conserved residue(s) required for the propagation of feature annotation.</text>
</comment>
<dbReference type="GO" id="GO:0003697">
    <property type="term" value="F:single-stranded DNA binding"/>
    <property type="evidence" value="ECO:0007669"/>
    <property type="project" value="UniProtKB-UniRule"/>
</dbReference>
<evidence type="ECO:0000313" key="6">
    <source>
        <dbReference type="Proteomes" id="UP000315369"/>
    </source>
</evidence>
<accession>A0A540WWP5</accession>
<dbReference type="EMBL" id="VIFM01000100">
    <property type="protein sequence ID" value="TQF13425.1"/>
    <property type="molecule type" value="Genomic_DNA"/>
</dbReference>
<dbReference type="Gene3D" id="2.40.50.140">
    <property type="entry name" value="Nucleic acid-binding proteins"/>
    <property type="match status" value="1"/>
</dbReference>
<dbReference type="GO" id="GO:0006260">
    <property type="term" value="P:DNA replication"/>
    <property type="evidence" value="ECO:0007669"/>
    <property type="project" value="InterPro"/>
</dbReference>
<name>A0A540WWP5_9BACT</name>
<dbReference type="HAMAP" id="MF_00984">
    <property type="entry name" value="SSB"/>
    <property type="match status" value="1"/>
</dbReference>
<dbReference type="AlphaFoldDB" id="A0A540WWP5"/>
<keyword evidence="6" id="KW-1185">Reference proteome</keyword>
<dbReference type="GO" id="GO:0009295">
    <property type="term" value="C:nucleoid"/>
    <property type="evidence" value="ECO:0007669"/>
    <property type="project" value="TreeGrafter"/>
</dbReference>
<dbReference type="PANTHER" id="PTHR10302">
    <property type="entry name" value="SINGLE-STRANDED DNA-BINDING PROTEIN"/>
    <property type="match status" value="1"/>
</dbReference>
<comment type="subunit">
    <text evidence="2">Homotetramer.</text>
</comment>
<dbReference type="NCBIfam" id="TIGR00621">
    <property type="entry name" value="ssb"/>
    <property type="match status" value="1"/>
</dbReference>
<dbReference type="PIRSF" id="PIRSF002070">
    <property type="entry name" value="SSB"/>
    <property type="match status" value="1"/>
</dbReference>
<dbReference type="SUPFAM" id="SSF50249">
    <property type="entry name" value="Nucleic acid-binding proteins"/>
    <property type="match status" value="1"/>
</dbReference>
<dbReference type="InterPro" id="IPR011344">
    <property type="entry name" value="ssDNA-bd"/>
</dbReference>
<evidence type="ECO:0000256" key="1">
    <source>
        <dbReference type="ARBA" id="ARBA00023125"/>
    </source>
</evidence>
<dbReference type="PROSITE" id="PS50935">
    <property type="entry name" value="SSB"/>
    <property type="match status" value="1"/>
</dbReference>
<sequence length="148" mass="16499">MMEGLNKVMLIGNLGADPELRATPGGKAVANMRLATTDTWTDKAGEKRERTEWHRIVVWGKLAELCHQHLTKGRQVFVEGQLQTREWTDKENRKNFTTEVIATQVTFLGQRPDQRSADPTRTGSRGAATQEPASDGQPPPMDDADVPF</sequence>
<dbReference type="CDD" id="cd04496">
    <property type="entry name" value="SSB_OBF"/>
    <property type="match status" value="1"/>
</dbReference>
<keyword evidence="1 2" id="KW-0238">DNA-binding</keyword>
<dbReference type="Proteomes" id="UP000315369">
    <property type="component" value="Unassembled WGS sequence"/>
</dbReference>
<dbReference type="OrthoDB" id="9809878at2"/>
<feature type="region of interest" description="Disordered" evidence="4">
    <location>
        <begin position="104"/>
        <end position="148"/>
    </location>
</feature>
<gene>
    <name evidence="5" type="ORF">FJV41_23840</name>
</gene>
<evidence type="ECO:0000256" key="4">
    <source>
        <dbReference type="SAM" id="MobiDB-lite"/>
    </source>
</evidence>
<dbReference type="InterPro" id="IPR012340">
    <property type="entry name" value="NA-bd_OB-fold"/>
</dbReference>
<protein>
    <recommendedName>
        <fullName evidence="2 3">Single-stranded DNA-binding protein</fullName>
        <shortName evidence="2">SSB</shortName>
    </recommendedName>
</protein>
<dbReference type="InterPro" id="IPR000424">
    <property type="entry name" value="Primosome_PriB/ssb"/>
</dbReference>
<evidence type="ECO:0000256" key="2">
    <source>
        <dbReference type="HAMAP-Rule" id="MF_00984"/>
    </source>
</evidence>
<comment type="caution">
    <text evidence="5">The sequence shown here is derived from an EMBL/GenBank/DDBJ whole genome shotgun (WGS) entry which is preliminary data.</text>
</comment>
<evidence type="ECO:0000313" key="5">
    <source>
        <dbReference type="EMBL" id="TQF13425.1"/>
    </source>
</evidence>
<organism evidence="5 6">
    <name type="scientific">Myxococcus llanfairpwllgwyngyllgogerychwyrndrobwllllantysiliogogogochensis</name>
    <dbReference type="NCBI Taxonomy" id="2590453"/>
    <lineage>
        <taxon>Bacteria</taxon>
        <taxon>Pseudomonadati</taxon>
        <taxon>Myxococcota</taxon>
        <taxon>Myxococcia</taxon>
        <taxon>Myxococcales</taxon>
        <taxon>Cystobacterineae</taxon>
        <taxon>Myxococcaceae</taxon>
        <taxon>Myxococcus</taxon>
    </lineage>
</organism>